<sequence>MEEKPYTDENDVVCWHYSHSKSAHVKGINILTSMVTYKKTSVSIGYETVLKDIKFTDLKDRKEKIKSNISKNEYFRNLINRAINNQVKFDYAVADNWFSSKENMNYIHAKLNKLFILGIKSNRIVACSLDDKINRNYQPVKSLDLKDGEAIDVYLQGINFPVRLMKKIFTNEDGSTGHLYLITNDLETDGDGLYKIYQKRWKIEEYHKSIKQNASLAKSPTKTVRSQCNHIFASIVAFCKLETLSVKVQLNHFALKYKLLVRSNQIAFEELRRLKCL</sequence>
<dbReference type="InterPro" id="IPR002559">
    <property type="entry name" value="Transposase_11"/>
</dbReference>
<proteinExistence type="predicted"/>
<protein>
    <submittedName>
        <fullName evidence="2">Transposase DDE domain protein</fullName>
    </submittedName>
</protein>
<evidence type="ECO:0000259" key="1">
    <source>
        <dbReference type="Pfam" id="PF01609"/>
    </source>
</evidence>
<dbReference type="GO" id="GO:0003677">
    <property type="term" value="F:DNA binding"/>
    <property type="evidence" value="ECO:0007669"/>
    <property type="project" value="InterPro"/>
</dbReference>
<dbReference type="GO" id="GO:0006313">
    <property type="term" value="P:DNA transposition"/>
    <property type="evidence" value="ECO:0007669"/>
    <property type="project" value="InterPro"/>
</dbReference>
<reference evidence="2 3" key="1">
    <citation type="submission" date="2019-04" db="EMBL/GenBank/DDBJ databases">
        <title>Complete genome sequencing of Piscirickettsia salmonis strain Psal-009.</title>
        <authorList>
            <person name="Schober I."/>
            <person name="Bunk B."/>
            <person name="Sproer C."/>
            <person name="Carril G.P."/>
            <person name="Riedel T."/>
            <person name="Flores-Herrera P.A."/>
            <person name="Nourdin-Galindo G."/>
            <person name="Marshall S.H."/>
            <person name="Overmann J."/>
        </authorList>
    </citation>
    <scope>NUCLEOTIDE SEQUENCE [LARGE SCALE GENOMIC DNA]</scope>
    <source>
        <strain evidence="2 3">Psal-009</strain>
    </source>
</reference>
<dbReference type="InterPro" id="IPR012337">
    <property type="entry name" value="RNaseH-like_sf"/>
</dbReference>
<dbReference type="Proteomes" id="UP000422232">
    <property type="component" value="Chromosome"/>
</dbReference>
<dbReference type="GO" id="GO:0004803">
    <property type="term" value="F:transposase activity"/>
    <property type="evidence" value="ECO:0007669"/>
    <property type="project" value="InterPro"/>
</dbReference>
<gene>
    <name evidence="2" type="ORF">Psal009_02367</name>
</gene>
<keyword evidence="3" id="KW-1185">Reference proteome</keyword>
<evidence type="ECO:0000313" key="2">
    <source>
        <dbReference type="EMBL" id="QGO06452.1"/>
    </source>
</evidence>
<dbReference type="SUPFAM" id="SSF53098">
    <property type="entry name" value="Ribonuclease H-like"/>
    <property type="match status" value="1"/>
</dbReference>
<dbReference type="AlphaFoldDB" id="A0A9Q6LKH4"/>
<feature type="domain" description="Transposase IS4-like" evidence="1">
    <location>
        <begin position="68"/>
        <end position="236"/>
    </location>
</feature>
<name>A0A9Q6LKH4_PISSA</name>
<dbReference type="Pfam" id="PF01609">
    <property type="entry name" value="DDE_Tnp_1"/>
    <property type="match status" value="1"/>
</dbReference>
<evidence type="ECO:0000313" key="3">
    <source>
        <dbReference type="Proteomes" id="UP000422232"/>
    </source>
</evidence>
<organism evidence="2 3">
    <name type="scientific">Piscirickettsia salmonis</name>
    <dbReference type="NCBI Taxonomy" id="1238"/>
    <lineage>
        <taxon>Bacteria</taxon>
        <taxon>Pseudomonadati</taxon>
        <taxon>Pseudomonadota</taxon>
        <taxon>Gammaproteobacteria</taxon>
        <taxon>Thiotrichales</taxon>
        <taxon>Piscirickettsiaceae</taxon>
        <taxon>Piscirickettsia</taxon>
    </lineage>
</organism>
<dbReference type="EMBL" id="CP038908">
    <property type="protein sequence ID" value="QGO06452.1"/>
    <property type="molecule type" value="Genomic_DNA"/>
</dbReference>
<accession>A0A9Q6LKH4</accession>